<dbReference type="PANTHER" id="PTHR10151:SF120">
    <property type="entry name" value="BIS(5'-ADENOSYL)-TRIPHOSPHATASE"/>
    <property type="match status" value="1"/>
</dbReference>
<evidence type="ECO:0000313" key="2">
    <source>
        <dbReference type="Proteomes" id="UP000187429"/>
    </source>
</evidence>
<dbReference type="Gene3D" id="3.40.720.10">
    <property type="entry name" value="Alkaline Phosphatase, subunit A"/>
    <property type="match status" value="1"/>
</dbReference>
<name>A0A1R1YTU8_9FUNG</name>
<reference evidence="2" key="1">
    <citation type="submission" date="2017-01" db="EMBL/GenBank/DDBJ databases">
        <authorList>
            <person name="Wang Y."/>
            <person name="White M."/>
            <person name="Kvist S."/>
            <person name="Moncalvo J.-M."/>
        </authorList>
    </citation>
    <scope>NUCLEOTIDE SEQUENCE [LARGE SCALE GENOMIC DNA]</scope>
    <source>
        <strain evidence="2">ID-206-W2</strain>
    </source>
</reference>
<accession>A0A1R1YTU8</accession>
<protein>
    <submittedName>
        <fullName evidence="1">Ectonucleotide pyrophosphatase/phosphodiesterase family member 3</fullName>
    </submittedName>
</protein>
<comment type="caution">
    <text evidence="1">The sequence shown here is derived from an EMBL/GenBank/DDBJ whole genome shotgun (WGS) entry which is preliminary data.</text>
</comment>
<keyword evidence="2" id="KW-1185">Reference proteome</keyword>
<gene>
    <name evidence="1" type="ORF">AYI69_g174</name>
</gene>
<dbReference type="OrthoDB" id="415411at2759"/>
<sequence>MKNMKEQATNGLIDIDNPNLAKEQKNFGVHGYDNMDIDMRAIFIGNGPAFKSPNKSPLFDNTANYNQIHNHPYIKNVDVYNILTKLLNIQPAPNNGTAIIASDMLI</sequence>
<dbReference type="Proteomes" id="UP000187429">
    <property type="component" value="Unassembled WGS sequence"/>
</dbReference>
<dbReference type="InterPro" id="IPR017850">
    <property type="entry name" value="Alkaline_phosphatase_core_sf"/>
</dbReference>
<organism evidence="1 2">
    <name type="scientific">Smittium culicis</name>
    <dbReference type="NCBI Taxonomy" id="133412"/>
    <lineage>
        <taxon>Eukaryota</taxon>
        <taxon>Fungi</taxon>
        <taxon>Fungi incertae sedis</taxon>
        <taxon>Zoopagomycota</taxon>
        <taxon>Kickxellomycotina</taxon>
        <taxon>Harpellomycetes</taxon>
        <taxon>Harpellales</taxon>
        <taxon>Legeriomycetaceae</taxon>
        <taxon>Smittium</taxon>
    </lineage>
</organism>
<dbReference type="PANTHER" id="PTHR10151">
    <property type="entry name" value="ECTONUCLEOTIDE PYROPHOSPHATASE/PHOSPHODIESTERASE"/>
    <property type="match status" value="1"/>
</dbReference>
<dbReference type="EMBL" id="LSSM01000037">
    <property type="protein sequence ID" value="OMJ30280.1"/>
    <property type="molecule type" value="Genomic_DNA"/>
</dbReference>
<evidence type="ECO:0000313" key="1">
    <source>
        <dbReference type="EMBL" id="OMJ30280.1"/>
    </source>
</evidence>
<dbReference type="SUPFAM" id="SSF53649">
    <property type="entry name" value="Alkaline phosphatase-like"/>
    <property type="match status" value="1"/>
</dbReference>
<dbReference type="GO" id="GO:0016787">
    <property type="term" value="F:hydrolase activity"/>
    <property type="evidence" value="ECO:0007669"/>
    <property type="project" value="UniProtKB-ARBA"/>
</dbReference>
<dbReference type="AlphaFoldDB" id="A0A1R1YTU8"/>
<proteinExistence type="predicted"/>